<sequence>DISCPEYSIQRRIREFSAYENIPLAEA</sequence>
<gene>
    <name evidence="1" type="ORF">EAG_00072</name>
</gene>
<name>E2A7T6_CAMFO</name>
<feature type="non-terminal residue" evidence="1">
    <location>
        <position position="27"/>
    </location>
</feature>
<accession>E2A7T6</accession>
<dbReference type="EMBL" id="GL437395">
    <property type="protein sequence ID" value="EFN70503.1"/>
    <property type="molecule type" value="Genomic_DNA"/>
</dbReference>
<organism evidence="2">
    <name type="scientific">Camponotus floridanus</name>
    <name type="common">Florida carpenter ant</name>
    <dbReference type="NCBI Taxonomy" id="104421"/>
    <lineage>
        <taxon>Eukaryota</taxon>
        <taxon>Metazoa</taxon>
        <taxon>Ecdysozoa</taxon>
        <taxon>Arthropoda</taxon>
        <taxon>Hexapoda</taxon>
        <taxon>Insecta</taxon>
        <taxon>Pterygota</taxon>
        <taxon>Neoptera</taxon>
        <taxon>Endopterygota</taxon>
        <taxon>Hymenoptera</taxon>
        <taxon>Apocrita</taxon>
        <taxon>Aculeata</taxon>
        <taxon>Formicoidea</taxon>
        <taxon>Formicidae</taxon>
        <taxon>Formicinae</taxon>
        <taxon>Camponotus</taxon>
    </lineage>
</organism>
<evidence type="ECO:0000313" key="2">
    <source>
        <dbReference type="Proteomes" id="UP000000311"/>
    </source>
</evidence>
<dbReference type="Proteomes" id="UP000000311">
    <property type="component" value="Unassembled WGS sequence"/>
</dbReference>
<evidence type="ECO:0000313" key="1">
    <source>
        <dbReference type="EMBL" id="EFN70503.1"/>
    </source>
</evidence>
<keyword evidence="2" id="KW-1185">Reference proteome</keyword>
<dbReference type="InParanoid" id="E2A7T6"/>
<feature type="non-terminal residue" evidence="1">
    <location>
        <position position="1"/>
    </location>
</feature>
<dbReference type="AlphaFoldDB" id="E2A7T6"/>
<protein>
    <submittedName>
        <fullName evidence="1">Uncharacterized protein</fullName>
    </submittedName>
</protein>
<proteinExistence type="predicted"/>
<reference evidence="1 2" key="1">
    <citation type="journal article" date="2010" name="Science">
        <title>Genomic comparison of the ants Camponotus floridanus and Harpegnathos saltator.</title>
        <authorList>
            <person name="Bonasio R."/>
            <person name="Zhang G."/>
            <person name="Ye C."/>
            <person name="Mutti N.S."/>
            <person name="Fang X."/>
            <person name="Qin N."/>
            <person name="Donahue G."/>
            <person name="Yang P."/>
            <person name="Li Q."/>
            <person name="Li C."/>
            <person name="Zhang P."/>
            <person name="Huang Z."/>
            <person name="Berger S.L."/>
            <person name="Reinberg D."/>
            <person name="Wang J."/>
            <person name="Liebig J."/>
        </authorList>
    </citation>
    <scope>NUCLEOTIDE SEQUENCE [LARGE SCALE GENOMIC DNA]</scope>
    <source>
        <strain evidence="2">C129</strain>
    </source>
</reference>